<keyword evidence="1" id="KW-0732">Signal</keyword>
<name>A0A915JFE6_ROMCU</name>
<accession>A0A915JFE6</accession>
<evidence type="ECO:0000313" key="3">
    <source>
        <dbReference type="WBParaSite" id="nRc.2.0.1.t24540-RA"/>
    </source>
</evidence>
<organism evidence="2 3">
    <name type="scientific">Romanomermis culicivorax</name>
    <name type="common">Nematode worm</name>
    <dbReference type="NCBI Taxonomy" id="13658"/>
    <lineage>
        <taxon>Eukaryota</taxon>
        <taxon>Metazoa</taxon>
        <taxon>Ecdysozoa</taxon>
        <taxon>Nematoda</taxon>
        <taxon>Enoplea</taxon>
        <taxon>Dorylaimia</taxon>
        <taxon>Mermithida</taxon>
        <taxon>Mermithoidea</taxon>
        <taxon>Mermithidae</taxon>
        <taxon>Romanomermis</taxon>
    </lineage>
</organism>
<protein>
    <submittedName>
        <fullName evidence="3">Uncharacterized protein</fullName>
    </submittedName>
</protein>
<feature type="signal peptide" evidence="1">
    <location>
        <begin position="1"/>
        <end position="20"/>
    </location>
</feature>
<dbReference type="WBParaSite" id="nRc.2.0.1.t24540-RA">
    <property type="protein sequence ID" value="nRc.2.0.1.t24540-RA"/>
    <property type="gene ID" value="nRc.2.0.1.g24540"/>
</dbReference>
<dbReference type="Proteomes" id="UP000887565">
    <property type="component" value="Unplaced"/>
</dbReference>
<keyword evidence="2" id="KW-1185">Reference proteome</keyword>
<proteinExistence type="predicted"/>
<evidence type="ECO:0000256" key="1">
    <source>
        <dbReference type="SAM" id="SignalP"/>
    </source>
</evidence>
<dbReference type="AlphaFoldDB" id="A0A915JFE6"/>
<feature type="chain" id="PRO_5037691906" evidence="1">
    <location>
        <begin position="21"/>
        <end position="474"/>
    </location>
</feature>
<reference evidence="3" key="1">
    <citation type="submission" date="2022-11" db="UniProtKB">
        <authorList>
            <consortium name="WormBaseParasite"/>
        </authorList>
    </citation>
    <scope>IDENTIFICATION</scope>
</reference>
<sequence length="474" mass="54771">MTIANMKAWFLFLVLHVSKAVEVKSNPPARTQDLSIVVVENKNAQTLLNQFALNWTLKRDDVVVDQDRQLTLLSRSIYYNADKNYAADIKTGLAKEQLVRQWSLAVPLYKVSAAFDAKFRRALDTADQECQFFFDDELVFYDKVLQYNKFGFLKQSKTRDKFVYLQVVYGAEFPKIRENTMKFLTCATSYEENENQNRSRECETQFAPGFSDIDWLAFRIWIRAKAVTSFMEFAEPKKRRIDENMQTLEQHLPPDYEPLEKCSLFRPDPQGCDALIDPKIGVAIGLAEKLGDSEFDKATLKKIDKLLSNVRIKTEPQLFCNLTSEMVEHHFDQWKNVKYINENFGQELQSTFSDRQDSAPYVRDTFFVADTDDLGKRLAHFARVLIYKEEVTWSIVGNRTPKPCDKELQYCVADQIAFSDASMDPVLKRFVISKAIDALTERKIVVKRVGLMKMGGEEREAEAEVEAEAEERES</sequence>
<evidence type="ECO:0000313" key="2">
    <source>
        <dbReference type="Proteomes" id="UP000887565"/>
    </source>
</evidence>